<evidence type="ECO:0000259" key="5">
    <source>
        <dbReference type="SMART" id="SM00984"/>
    </source>
</evidence>
<dbReference type="InterPro" id="IPR008927">
    <property type="entry name" value="6-PGluconate_DH-like_C_sf"/>
</dbReference>
<dbReference type="PIRSF" id="PIRSF500136">
    <property type="entry name" value="UDP_ManNAc_DH"/>
    <property type="match status" value="1"/>
</dbReference>
<keyword evidence="2" id="KW-0560">Oxidoreductase</keyword>
<dbReference type="PIRSF" id="PIRSF000124">
    <property type="entry name" value="UDPglc_GDPman_dh"/>
    <property type="match status" value="1"/>
</dbReference>
<dbReference type="InterPro" id="IPR036291">
    <property type="entry name" value="NAD(P)-bd_dom_sf"/>
</dbReference>
<dbReference type="NCBIfam" id="TIGR03026">
    <property type="entry name" value="NDP-sugDHase"/>
    <property type="match status" value="1"/>
</dbReference>
<dbReference type="Pfam" id="PF00984">
    <property type="entry name" value="UDPG_MGDP_dh"/>
    <property type="match status" value="1"/>
</dbReference>
<dbReference type="SMART" id="SM00984">
    <property type="entry name" value="UDPG_MGDP_dh_C"/>
    <property type="match status" value="1"/>
</dbReference>
<proteinExistence type="inferred from homology"/>
<dbReference type="InterPro" id="IPR017476">
    <property type="entry name" value="UDP-Glc/GDP-Man"/>
</dbReference>
<dbReference type="RefSeq" id="WP_271012289.1">
    <property type="nucleotide sequence ID" value="NZ_JAQIFT010000043.1"/>
</dbReference>
<dbReference type="GO" id="GO:0051287">
    <property type="term" value="F:NAD binding"/>
    <property type="evidence" value="ECO:0007669"/>
    <property type="project" value="InterPro"/>
</dbReference>
<accession>A0AA42DMN1</accession>
<dbReference type="SUPFAM" id="SSF52413">
    <property type="entry name" value="UDP-glucose/GDP-mannose dehydrogenase C-terminal domain"/>
    <property type="match status" value="1"/>
</dbReference>
<dbReference type="SUPFAM" id="SSF51735">
    <property type="entry name" value="NAD(P)-binding Rossmann-fold domains"/>
    <property type="match status" value="1"/>
</dbReference>
<dbReference type="InterPro" id="IPR028359">
    <property type="entry name" value="UDP_ManNAc/GlcNAc_DH"/>
</dbReference>
<evidence type="ECO:0000256" key="4">
    <source>
        <dbReference type="PIRNR" id="PIRNR000124"/>
    </source>
</evidence>
<dbReference type="PANTHER" id="PTHR43491:SF2">
    <property type="entry name" value="UDP-N-ACETYL-D-MANNOSAMINE DEHYDROGENASE"/>
    <property type="match status" value="1"/>
</dbReference>
<keyword evidence="7" id="KW-1185">Reference proteome</keyword>
<dbReference type="Pfam" id="PF03721">
    <property type="entry name" value="UDPG_MGDP_dh_N"/>
    <property type="match status" value="1"/>
</dbReference>
<dbReference type="InterPro" id="IPR014027">
    <property type="entry name" value="UDP-Glc/GDP-Man_DH_C"/>
</dbReference>
<keyword evidence="3" id="KW-0520">NAD</keyword>
<feature type="domain" description="UDP-glucose/GDP-mannose dehydrogenase C-terminal" evidence="5">
    <location>
        <begin position="322"/>
        <end position="426"/>
    </location>
</feature>
<comment type="similarity">
    <text evidence="1 4">Belongs to the UDP-glucose/GDP-mannose dehydrogenase family.</text>
</comment>
<dbReference type="AlphaFoldDB" id="A0AA42DMN1"/>
<dbReference type="GO" id="GO:0000271">
    <property type="term" value="P:polysaccharide biosynthetic process"/>
    <property type="evidence" value="ECO:0007669"/>
    <property type="project" value="InterPro"/>
</dbReference>
<dbReference type="PANTHER" id="PTHR43491">
    <property type="entry name" value="UDP-N-ACETYL-D-MANNOSAMINE DEHYDROGENASE"/>
    <property type="match status" value="1"/>
</dbReference>
<organism evidence="6 7">
    <name type="scientific">Holtiella tumoricola</name>
    <dbReference type="NCBI Taxonomy" id="3018743"/>
    <lineage>
        <taxon>Bacteria</taxon>
        <taxon>Bacillati</taxon>
        <taxon>Bacillota</taxon>
        <taxon>Clostridia</taxon>
        <taxon>Lachnospirales</taxon>
        <taxon>Cellulosilyticaceae</taxon>
        <taxon>Holtiella</taxon>
    </lineage>
</organism>
<dbReference type="EMBL" id="JAQIFT010000043">
    <property type="protein sequence ID" value="MDA3731992.1"/>
    <property type="molecule type" value="Genomic_DNA"/>
</dbReference>
<name>A0AA42DMN1_9FIRM</name>
<dbReference type="SUPFAM" id="SSF48179">
    <property type="entry name" value="6-phosphogluconate dehydrogenase C-terminal domain-like"/>
    <property type="match status" value="1"/>
</dbReference>
<dbReference type="GO" id="GO:0016628">
    <property type="term" value="F:oxidoreductase activity, acting on the CH-CH group of donors, NAD or NADP as acceptor"/>
    <property type="evidence" value="ECO:0007669"/>
    <property type="project" value="InterPro"/>
</dbReference>
<protein>
    <submittedName>
        <fullName evidence="6">Nucleotide sugar dehydrogenase</fullName>
    </submittedName>
</protein>
<gene>
    <name evidence="6" type="ORF">PBV87_10920</name>
</gene>
<dbReference type="Pfam" id="PF03720">
    <property type="entry name" value="UDPG_MGDP_dh_C"/>
    <property type="match status" value="1"/>
</dbReference>
<reference evidence="6" key="1">
    <citation type="journal article" date="2023" name="Int. J. Syst. Evol. Microbiol.">
        <title>&lt;i&gt;Holtiella tumoricola&lt;/i&gt; gen. nov. sp. nov., isolated from a human clinical sample.</title>
        <authorList>
            <person name="Allen-Vercoe E."/>
            <person name="Daigneault M.C."/>
            <person name="Vancuren S.J."/>
            <person name="Cochrane K."/>
            <person name="O'Neal L.L."/>
            <person name="Sankaranarayanan K."/>
            <person name="Lawson P.A."/>
        </authorList>
    </citation>
    <scope>NUCLEOTIDE SEQUENCE</scope>
    <source>
        <strain evidence="6">CC70A</strain>
    </source>
</reference>
<sequence length="439" mass="49147">MTIYDQLINRESKLVVVGLGYVGLPIAIEFAKYVEVIGFDISKSKITSFKKGIDITQEVGNEVLHNSTIYFTDNEQYIREGSFIIVAVPTPIYSDKTPDLSLLRAACEVVGRNLTKNTIVVFESTVYPGVTEEICIPILENVSGLKVGRDFGVGYSPERINPGDREHRVHNIVKIVSGIDSDTLQEVAKTYELVVKAGVYKTSSIKVAEATKLAENAQRDINIAFMNELAVVFEKIGISTYEVVKAMNTKWNALKFTPGLVGGHCIGVDPYYFIYQASCMNYQSQIIGAGRKINDGMSQFVGEMIIKNMIKANKRINGAKVWILGLTFKENCPDIRNTKVVDIIEYLQEYGVEVVVTDPMADINEAMQEYGIKLVDSHEVDEVDCIVFAVAHQAFKKIAIELFKAYFKNEQDEEMVIIDIKNIINKEEAQECGYSYWGL</sequence>
<dbReference type="Proteomes" id="UP001169242">
    <property type="component" value="Unassembled WGS sequence"/>
</dbReference>
<dbReference type="GO" id="GO:0016616">
    <property type="term" value="F:oxidoreductase activity, acting on the CH-OH group of donors, NAD or NADP as acceptor"/>
    <property type="evidence" value="ECO:0007669"/>
    <property type="project" value="InterPro"/>
</dbReference>
<evidence type="ECO:0000313" key="7">
    <source>
        <dbReference type="Proteomes" id="UP001169242"/>
    </source>
</evidence>
<evidence type="ECO:0000313" key="6">
    <source>
        <dbReference type="EMBL" id="MDA3731992.1"/>
    </source>
</evidence>
<dbReference type="InterPro" id="IPR014026">
    <property type="entry name" value="UDP-Glc/GDP-Man_DH_dimer"/>
</dbReference>
<dbReference type="Gene3D" id="3.40.50.720">
    <property type="entry name" value="NAD(P)-binding Rossmann-like Domain"/>
    <property type="match status" value="2"/>
</dbReference>
<dbReference type="InterPro" id="IPR001732">
    <property type="entry name" value="UDP-Glc/GDP-Man_DH_N"/>
</dbReference>
<evidence type="ECO:0000256" key="1">
    <source>
        <dbReference type="ARBA" id="ARBA00006601"/>
    </source>
</evidence>
<evidence type="ECO:0000256" key="2">
    <source>
        <dbReference type="ARBA" id="ARBA00023002"/>
    </source>
</evidence>
<dbReference type="InterPro" id="IPR036220">
    <property type="entry name" value="UDP-Glc/GDP-Man_DH_C_sf"/>
</dbReference>
<comment type="caution">
    <text evidence="6">The sequence shown here is derived from an EMBL/GenBank/DDBJ whole genome shotgun (WGS) entry which is preliminary data.</text>
</comment>
<evidence type="ECO:0000256" key="3">
    <source>
        <dbReference type="ARBA" id="ARBA00023027"/>
    </source>
</evidence>